<protein>
    <submittedName>
        <fullName evidence="1">Uncharacterized protein</fullName>
    </submittedName>
</protein>
<dbReference type="AlphaFoldDB" id="A0A2G4SX36"/>
<gene>
    <name evidence="1" type="ORF">RHIMIDRAFT_236403</name>
</gene>
<reference evidence="1 2" key="1">
    <citation type="journal article" date="2016" name="Proc. Natl. Acad. Sci. U.S.A.">
        <title>Lipid metabolic changes in an early divergent fungus govern the establishment of a mutualistic symbiosis with endobacteria.</title>
        <authorList>
            <person name="Lastovetsky O.A."/>
            <person name="Gaspar M.L."/>
            <person name="Mondo S.J."/>
            <person name="LaButti K.M."/>
            <person name="Sandor L."/>
            <person name="Grigoriev I.V."/>
            <person name="Henry S.A."/>
            <person name="Pawlowska T.E."/>
        </authorList>
    </citation>
    <scope>NUCLEOTIDE SEQUENCE [LARGE SCALE GENOMIC DNA]</scope>
    <source>
        <strain evidence="1 2">ATCC 52813</strain>
    </source>
</reference>
<name>A0A2G4SX36_RHIZD</name>
<accession>A0A2G4SX36</accession>
<dbReference type="RefSeq" id="XP_023467035.1">
    <property type="nucleotide sequence ID" value="XM_023608545.1"/>
</dbReference>
<evidence type="ECO:0000313" key="1">
    <source>
        <dbReference type="EMBL" id="PHZ13327.1"/>
    </source>
</evidence>
<proteinExistence type="predicted"/>
<sequence length="161" mass="18231">MDNTKRLTTKDQGVVVDLETIQQLLIVFRRYHQLLTHIVSSRHQNMISLSNCDYQSFTGDPLPATRIAETVNEHTVAQKQSMYAHSEHSITGHKVDNKLLLVDRHGQQEINVCTVEAARNSADDHKLTNDHNKLLQEGKDTLKLLRSMNFCAKNQGQEASA</sequence>
<organism evidence="1 2">
    <name type="scientific">Rhizopus microsporus ATCC 52813</name>
    <dbReference type="NCBI Taxonomy" id="1340429"/>
    <lineage>
        <taxon>Eukaryota</taxon>
        <taxon>Fungi</taxon>
        <taxon>Fungi incertae sedis</taxon>
        <taxon>Mucoromycota</taxon>
        <taxon>Mucoromycotina</taxon>
        <taxon>Mucoromycetes</taxon>
        <taxon>Mucorales</taxon>
        <taxon>Mucorineae</taxon>
        <taxon>Rhizopodaceae</taxon>
        <taxon>Rhizopus</taxon>
    </lineage>
</organism>
<dbReference type="Proteomes" id="UP000242254">
    <property type="component" value="Unassembled WGS sequence"/>
</dbReference>
<keyword evidence="2" id="KW-1185">Reference proteome</keyword>
<evidence type="ECO:0000313" key="2">
    <source>
        <dbReference type="Proteomes" id="UP000242254"/>
    </source>
</evidence>
<dbReference type="GeneID" id="35439535"/>
<dbReference type="EMBL" id="KZ303847">
    <property type="protein sequence ID" value="PHZ13327.1"/>
    <property type="molecule type" value="Genomic_DNA"/>
</dbReference>